<dbReference type="InterPro" id="IPR029414">
    <property type="entry name" value="Tricorn_PDZ"/>
</dbReference>
<evidence type="ECO:0000259" key="12">
    <source>
        <dbReference type="PROSITE" id="PS50106"/>
    </source>
</evidence>
<dbReference type="Gene3D" id="2.30.42.10">
    <property type="match status" value="1"/>
</dbReference>
<feature type="active site" description="Charge relay system" evidence="8">
    <location>
        <position position="1063"/>
    </location>
</feature>
<feature type="active site" description="Nucleophile" evidence="8">
    <location>
        <position position="1005"/>
    </location>
</feature>
<dbReference type="EC" id="3.4.21.-" evidence="7"/>
<dbReference type="SUPFAM" id="SSF69304">
    <property type="entry name" value="Tricorn protease N-terminal domain"/>
    <property type="match status" value="1"/>
</dbReference>
<dbReference type="AlphaFoldDB" id="A0A1A7C796"/>
<dbReference type="Pfam" id="PF26549">
    <property type="entry name" value="Tricorn_N"/>
    <property type="match status" value="1"/>
</dbReference>
<evidence type="ECO:0000256" key="7">
    <source>
        <dbReference type="PIRNR" id="PIRNR036421"/>
    </source>
</evidence>
<organism evidence="13 14">
    <name type="scientific">Janthinobacterium psychrotolerans</name>
    <dbReference type="NCBI Taxonomy" id="1747903"/>
    <lineage>
        <taxon>Bacteria</taxon>
        <taxon>Pseudomonadati</taxon>
        <taxon>Pseudomonadota</taxon>
        <taxon>Betaproteobacteria</taxon>
        <taxon>Burkholderiales</taxon>
        <taxon>Oxalobacteraceae</taxon>
        <taxon>Janthinobacterium</taxon>
    </lineage>
</organism>
<evidence type="ECO:0000256" key="8">
    <source>
        <dbReference type="PIRSR" id="PIRSR036421-1"/>
    </source>
</evidence>
<gene>
    <name evidence="13" type="ORF">ASR47_101830</name>
</gene>
<protein>
    <recommendedName>
        <fullName evidence="7">Tricorn protease homolog</fullName>
        <ecNumber evidence="7">3.4.21.-</ecNumber>
    </recommendedName>
</protein>
<dbReference type="PANTHER" id="PTHR43253:SF1">
    <property type="entry name" value="TRICORN PROTEASE HOMOLOG 2-RELATED"/>
    <property type="match status" value="1"/>
</dbReference>
<dbReference type="GO" id="GO:0008236">
    <property type="term" value="F:serine-type peptidase activity"/>
    <property type="evidence" value="ECO:0007669"/>
    <property type="project" value="UniProtKB-UniRule"/>
</dbReference>
<evidence type="ECO:0000256" key="1">
    <source>
        <dbReference type="ARBA" id="ARBA00004496"/>
    </source>
</evidence>
<evidence type="ECO:0000256" key="9">
    <source>
        <dbReference type="PIRSR" id="PIRSR036421-3"/>
    </source>
</evidence>
<evidence type="ECO:0000256" key="2">
    <source>
        <dbReference type="ARBA" id="ARBA00008524"/>
    </source>
</evidence>
<dbReference type="EMBL" id="LOCQ01000045">
    <property type="protein sequence ID" value="OBV40640.1"/>
    <property type="molecule type" value="Genomic_DNA"/>
</dbReference>
<keyword evidence="11" id="KW-0732">Signal</keyword>
<dbReference type="InterPro" id="IPR001478">
    <property type="entry name" value="PDZ"/>
</dbReference>
<reference evidence="13 14" key="1">
    <citation type="submission" date="2016-04" db="EMBL/GenBank/DDBJ databases">
        <title>Draft genome sequence of Janthinobacterium psychrotolerans sp. nov., isolated from freshwater sediments in Denmark.</title>
        <authorList>
            <person name="Gong X."/>
            <person name="Skrivergaard S."/>
            <person name="Korsgaard B.S."/>
            <person name="Schreiber L."/>
            <person name="Marshall I.P."/>
            <person name="Finster K."/>
            <person name="Schramm A."/>
        </authorList>
    </citation>
    <scope>NUCLEOTIDE SEQUENCE [LARGE SCALE GENOMIC DNA]</scope>
    <source>
        <strain evidence="13 14">S3-2</strain>
    </source>
</reference>
<dbReference type="PANTHER" id="PTHR43253">
    <property type="entry name" value="TRICORN PROTEASE HOMOLOG 2-RELATED"/>
    <property type="match status" value="1"/>
</dbReference>
<dbReference type="SMART" id="SM00245">
    <property type="entry name" value="TSPc"/>
    <property type="match status" value="1"/>
</dbReference>
<comment type="similarity">
    <text evidence="2 7">Belongs to the peptidase S41B family.</text>
</comment>
<accession>A0A1A7C796</accession>
<dbReference type="Proteomes" id="UP000092713">
    <property type="component" value="Unassembled WGS sequence"/>
</dbReference>
<dbReference type="InterPro" id="IPR029045">
    <property type="entry name" value="ClpP/crotonase-like_dom_sf"/>
</dbReference>
<dbReference type="GO" id="GO:0005737">
    <property type="term" value="C:cytoplasm"/>
    <property type="evidence" value="ECO:0007669"/>
    <property type="project" value="UniProtKB-SubCell"/>
</dbReference>
<dbReference type="RefSeq" id="WP_065306726.1">
    <property type="nucleotide sequence ID" value="NZ_LOCQ01000045.1"/>
</dbReference>
<feature type="domain" description="PDZ" evidence="12">
    <location>
        <begin position="787"/>
        <end position="879"/>
    </location>
</feature>
<dbReference type="SUPFAM" id="SSF69322">
    <property type="entry name" value="Tricorn protease domain 2"/>
    <property type="match status" value="1"/>
</dbReference>
<dbReference type="Pfam" id="PF14685">
    <property type="entry name" value="PDZ_Tricorn"/>
    <property type="match status" value="1"/>
</dbReference>
<dbReference type="InterPro" id="IPR005151">
    <property type="entry name" value="Tail-specific_protease"/>
</dbReference>
<comment type="subcellular location">
    <subcellularLocation>
        <location evidence="1 7">Cytoplasm</location>
    </subcellularLocation>
</comment>
<evidence type="ECO:0000313" key="13">
    <source>
        <dbReference type="EMBL" id="OBV40640.1"/>
    </source>
</evidence>
<dbReference type="STRING" id="1747903.ASR47_101830"/>
<evidence type="ECO:0000256" key="6">
    <source>
        <dbReference type="ARBA" id="ARBA00022825"/>
    </source>
</evidence>
<feature type="region of interest" description="Disordered" evidence="10">
    <location>
        <begin position="548"/>
        <end position="571"/>
    </location>
</feature>
<dbReference type="PATRIC" id="fig|1747903.4.peg.4282"/>
<evidence type="ECO:0000256" key="5">
    <source>
        <dbReference type="ARBA" id="ARBA00022801"/>
    </source>
</evidence>
<keyword evidence="6 7" id="KW-0720">Serine protease</keyword>
<evidence type="ECO:0000256" key="4">
    <source>
        <dbReference type="ARBA" id="ARBA00022670"/>
    </source>
</evidence>
<dbReference type="Pfam" id="PF26550">
    <property type="entry name" value="Tricorn_2nd"/>
    <property type="match status" value="1"/>
</dbReference>
<dbReference type="GO" id="GO:0006508">
    <property type="term" value="P:proteolysis"/>
    <property type="evidence" value="ECO:0007669"/>
    <property type="project" value="UniProtKB-UniRule"/>
</dbReference>
<dbReference type="InterPro" id="IPR012393">
    <property type="entry name" value="Tricorn_protease"/>
</dbReference>
<dbReference type="InterPro" id="IPR015943">
    <property type="entry name" value="WD40/YVTN_repeat-like_dom_sf"/>
</dbReference>
<evidence type="ECO:0000256" key="10">
    <source>
        <dbReference type="SAM" id="MobiDB-lite"/>
    </source>
</evidence>
<sequence length="1117" mass="122413">MKISRRLSLLLLSAGLLVSAAAHAATSYFRYPAVRGDTVVFTAEGDLWKSSVQGGPAQRLTTHPGYETHAAISRDGQWLAFSASYEGAQDAYVMPMAGGLPRRISYGNGGVLVLGWTAQGEVLISTQNTDGPASRRIVAAIDPARLTRRVFPVADANDAALDDDGKTLFFTRFGLAMTNDNVRNYRGGAHAQLWRYELDGRSEAVPLHGDSSVRAGNNKRPMWWQGRVYFISDESGSDNLWSMLPDGSDRRAITRHTQWDVRNAQLGDGRIVYQLGADLQVLDLAAGTDSPPLPISLVSDFDQQRARQVRSPLDTLSNVQLSGKDERIILTARGRVSIAGTGSQRRVDIAIPEGARARDAVFSSDEKYVYAIVDTSGENEIWRYAADGSGPGERLTTEGDSHRWKLYPSPDGRWLAHSDKKGRFWLLNLATRANELIDDAGKAGVDKHDEVQWSPDSRNLALVRVASNEQREQIGLYNLASKELHFVTSDRYTSGSPMFSPDGRWLYFLSARNFQLSNGSPWGDRNMGPVFDKRVGVYALALQPGNRFPFQPDDELSRPGVKPPETDDEKAAELAAEKALEKVGGKAAVKKAPATLPAIMPKGLAARLYEVPLAPGNYTALAVDDKRLYFLERDGAGDKASLKTLAIGNTGSKPELLVANVREFDLAQDKKHLYYRTATSASATGPGEMLVIEAGAKLPTDLSKAKVKVDDWTFVSNPRLEWKQMFNDAWRLHRDFLYDAKMRGVDWTAARAKYAPLVERVTDRAELNDVLGMMVAEVGALHSQIRPGELRRTEQEGTPAGLGAVLARAKDGYVVEHIYRSEPELPSERAPLSRPEVDVKQGDVITAVNGKDALGARDISDLLLNQAGKQVLLQVKRGNAAPRAVIVTPVDMAKQTALRYGDWELSRAEQVAAASQGRIGYLHLRAMGARDIASFARDFYANINRDGLIIDVRRNNGGNIDSWIIEKLLRKAWAFWAPPGVQPSSNMQNTFRGHLVVLVDELTYSDGETFAAGIQALKLAPLVGKRTAGAGVWLSDNTRLSDNGMARVAENGQFGADGQWLIEGVGVAPDVEVENPPHATFNGGDRQLDVALAMLAKKLKEQPLRQFQAQPIPALKR</sequence>
<dbReference type="Pfam" id="PF03572">
    <property type="entry name" value="Peptidase_S41"/>
    <property type="match status" value="1"/>
</dbReference>
<dbReference type="CDD" id="cd07562">
    <property type="entry name" value="Peptidase_S41_TRI"/>
    <property type="match status" value="1"/>
</dbReference>
<dbReference type="PIRSF" id="PIRSF036421">
    <property type="entry name" value="Tricorn_protease"/>
    <property type="match status" value="1"/>
</dbReference>
<evidence type="ECO:0000313" key="14">
    <source>
        <dbReference type="Proteomes" id="UP000092713"/>
    </source>
</evidence>
<keyword evidence="5 7" id="KW-0378">Hydrolase</keyword>
<dbReference type="InterPro" id="IPR028204">
    <property type="entry name" value="Tricorn_C1"/>
</dbReference>
<feature type="signal peptide" evidence="11">
    <location>
        <begin position="1"/>
        <end position="24"/>
    </location>
</feature>
<feature type="site" description="Transition state stabilizer; via amide nitrogen" evidence="9">
    <location>
        <position position="1006"/>
    </location>
</feature>
<dbReference type="Gene3D" id="2.130.10.10">
    <property type="entry name" value="YVTN repeat-like/Quinoprotein amine dehydrogenase"/>
    <property type="match status" value="1"/>
</dbReference>
<dbReference type="Pfam" id="PF14684">
    <property type="entry name" value="Tricorn_C1"/>
    <property type="match status" value="1"/>
</dbReference>
<dbReference type="SUPFAM" id="SSF52096">
    <property type="entry name" value="ClpP/crotonase"/>
    <property type="match status" value="1"/>
</dbReference>
<dbReference type="InterPro" id="IPR036034">
    <property type="entry name" value="PDZ_sf"/>
</dbReference>
<dbReference type="Gene3D" id="3.90.226.10">
    <property type="entry name" value="2-enoyl-CoA Hydratase, Chain A, domain 1"/>
    <property type="match status" value="1"/>
</dbReference>
<feature type="chain" id="PRO_5008510102" description="Tricorn protease homolog" evidence="11">
    <location>
        <begin position="25"/>
        <end position="1117"/>
    </location>
</feature>
<feature type="active site" description="Charge relay system" evidence="8">
    <location>
        <position position="782"/>
    </location>
</feature>
<keyword evidence="3 7" id="KW-0963">Cytoplasm</keyword>
<proteinExistence type="inferred from homology"/>
<keyword evidence="4 7" id="KW-0645">Protease</keyword>
<dbReference type="SUPFAM" id="SSF50156">
    <property type="entry name" value="PDZ domain-like"/>
    <property type="match status" value="1"/>
</dbReference>
<comment type="caution">
    <text evidence="13">The sequence shown here is derived from an EMBL/GenBank/DDBJ whole genome shotgun (WGS) entry which is preliminary data.</text>
</comment>
<dbReference type="Gene3D" id="3.30.750.44">
    <property type="match status" value="1"/>
</dbReference>
<dbReference type="Gene3D" id="2.120.10.60">
    <property type="entry name" value="Tricorn protease N-terminal domain"/>
    <property type="match status" value="1"/>
</dbReference>
<comment type="function">
    <text evidence="7">Degrades oligopeptides.</text>
</comment>
<evidence type="ECO:0000256" key="11">
    <source>
        <dbReference type="SAM" id="SignalP"/>
    </source>
</evidence>
<evidence type="ECO:0000256" key="3">
    <source>
        <dbReference type="ARBA" id="ARBA00022490"/>
    </source>
</evidence>
<name>A0A1A7C796_9BURK</name>
<keyword evidence="14" id="KW-1185">Reference proteome</keyword>
<dbReference type="PROSITE" id="PS50106">
    <property type="entry name" value="PDZ"/>
    <property type="match status" value="1"/>
</dbReference>